<dbReference type="Gene3D" id="2.102.10.10">
    <property type="entry name" value="Rieske [2Fe-2S] iron-sulphur domain"/>
    <property type="match status" value="1"/>
</dbReference>
<dbReference type="GO" id="GO:0046872">
    <property type="term" value="F:metal ion binding"/>
    <property type="evidence" value="ECO:0007669"/>
    <property type="project" value="UniProtKB-KW"/>
</dbReference>
<proteinExistence type="predicted"/>
<name>A0A3B1D8D2_9ZZZZ</name>
<dbReference type="InterPro" id="IPR014349">
    <property type="entry name" value="Rieske_Fe-S_prot"/>
</dbReference>
<evidence type="ECO:0000259" key="8">
    <source>
        <dbReference type="PROSITE" id="PS51296"/>
    </source>
</evidence>
<dbReference type="CDD" id="cd03467">
    <property type="entry name" value="Rieske"/>
    <property type="match status" value="1"/>
</dbReference>
<dbReference type="InterPro" id="IPR005805">
    <property type="entry name" value="Rieske_Fe-S_prot_C"/>
</dbReference>
<evidence type="ECO:0000256" key="7">
    <source>
        <dbReference type="SAM" id="Phobius"/>
    </source>
</evidence>
<evidence type="ECO:0000256" key="3">
    <source>
        <dbReference type="ARBA" id="ARBA00023004"/>
    </source>
</evidence>
<dbReference type="PANTHER" id="PTHR10134">
    <property type="entry name" value="CYTOCHROME B-C1 COMPLEX SUBUNIT RIESKE, MITOCHONDRIAL"/>
    <property type="match status" value="1"/>
</dbReference>
<sequence length="146" mass="16080">MGTNRRKFLNSLLGIGSLGAISAIIYPIISYLIPPKIAEVKVSSLKAGSATAFKNNTFKIVRFGRIPVILFRTIEGDFGALAATCTHLECIVQFRDDTQQIFCACHNGIYDIHGRNISGPPPRPLEEYVVDIIDDEIRITSQDVLS</sequence>
<dbReference type="GO" id="GO:0016020">
    <property type="term" value="C:membrane"/>
    <property type="evidence" value="ECO:0007669"/>
    <property type="project" value="InterPro"/>
</dbReference>
<dbReference type="AlphaFoldDB" id="A0A3B1D8D2"/>
<evidence type="ECO:0000256" key="1">
    <source>
        <dbReference type="ARBA" id="ARBA00022714"/>
    </source>
</evidence>
<reference evidence="9" key="1">
    <citation type="submission" date="2018-06" db="EMBL/GenBank/DDBJ databases">
        <authorList>
            <person name="Zhirakovskaya E."/>
        </authorList>
    </citation>
    <scope>NUCLEOTIDE SEQUENCE</scope>
</reference>
<evidence type="ECO:0000256" key="2">
    <source>
        <dbReference type="ARBA" id="ARBA00022723"/>
    </source>
</evidence>
<organism evidence="9">
    <name type="scientific">hydrothermal vent metagenome</name>
    <dbReference type="NCBI Taxonomy" id="652676"/>
    <lineage>
        <taxon>unclassified sequences</taxon>
        <taxon>metagenomes</taxon>
        <taxon>ecological metagenomes</taxon>
    </lineage>
</organism>
<dbReference type="EMBL" id="UOGD01000400">
    <property type="protein sequence ID" value="VAX27995.1"/>
    <property type="molecule type" value="Genomic_DNA"/>
</dbReference>
<evidence type="ECO:0000313" key="9">
    <source>
        <dbReference type="EMBL" id="VAX27995.1"/>
    </source>
</evidence>
<dbReference type="Pfam" id="PF00355">
    <property type="entry name" value="Rieske"/>
    <property type="match status" value="1"/>
</dbReference>
<evidence type="ECO:0000256" key="5">
    <source>
        <dbReference type="ARBA" id="ARBA00023157"/>
    </source>
</evidence>
<keyword evidence="7" id="KW-1133">Transmembrane helix</keyword>
<comment type="cofactor">
    <cofactor evidence="6">
        <name>[2Fe-2S] cluster</name>
        <dbReference type="ChEBI" id="CHEBI:190135"/>
    </cofactor>
</comment>
<gene>
    <name evidence="9" type="ORF">MNBD_IGNAVI01-95</name>
</gene>
<dbReference type="InterPro" id="IPR017941">
    <property type="entry name" value="Rieske_2Fe-2S"/>
</dbReference>
<dbReference type="InterPro" id="IPR036922">
    <property type="entry name" value="Rieske_2Fe-2S_sf"/>
</dbReference>
<protein>
    <recommendedName>
        <fullName evidence="8">Rieske domain-containing protein</fullName>
    </recommendedName>
</protein>
<keyword evidence="4" id="KW-0411">Iron-sulfur</keyword>
<keyword evidence="3" id="KW-0408">Iron</keyword>
<feature type="transmembrane region" description="Helical" evidence="7">
    <location>
        <begin position="12"/>
        <end position="33"/>
    </location>
</feature>
<keyword evidence="1" id="KW-0001">2Fe-2S</keyword>
<dbReference type="GO" id="GO:0051537">
    <property type="term" value="F:2 iron, 2 sulfur cluster binding"/>
    <property type="evidence" value="ECO:0007669"/>
    <property type="project" value="UniProtKB-KW"/>
</dbReference>
<feature type="domain" description="Rieske" evidence="8">
    <location>
        <begin position="45"/>
        <end position="139"/>
    </location>
</feature>
<keyword evidence="5" id="KW-1015">Disulfide bond</keyword>
<accession>A0A3B1D8D2</accession>
<dbReference type="PROSITE" id="PS51296">
    <property type="entry name" value="RIESKE"/>
    <property type="match status" value="1"/>
</dbReference>
<evidence type="ECO:0000256" key="4">
    <source>
        <dbReference type="ARBA" id="ARBA00023014"/>
    </source>
</evidence>
<keyword evidence="7" id="KW-0472">Membrane</keyword>
<dbReference type="Gene3D" id="1.20.5.700">
    <property type="entry name" value="Single helix bin"/>
    <property type="match status" value="1"/>
</dbReference>
<keyword evidence="2" id="KW-0479">Metal-binding</keyword>
<keyword evidence="7" id="KW-0812">Transmembrane</keyword>
<dbReference type="PRINTS" id="PR00162">
    <property type="entry name" value="RIESKE"/>
</dbReference>
<evidence type="ECO:0000256" key="6">
    <source>
        <dbReference type="ARBA" id="ARBA00034078"/>
    </source>
</evidence>
<dbReference type="SUPFAM" id="SSF50022">
    <property type="entry name" value="ISP domain"/>
    <property type="match status" value="1"/>
</dbReference>